<dbReference type="RefSeq" id="WP_244753483.1">
    <property type="nucleotide sequence ID" value="NZ_CP095074.1"/>
</dbReference>
<sequence>MSREFDNNSWRPKSLNTDDLFYEDTYVDLKIFWRNVKFENEPVDGNYRELCEKLSGEVVSYKNKKPSLNK</sequence>
<evidence type="ECO:0000313" key="1">
    <source>
        <dbReference type="EMBL" id="UOQ93872.1"/>
    </source>
</evidence>
<accession>A0ABY4H2M2</accession>
<protein>
    <submittedName>
        <fullName evidence="1">Uncharacterized protein</fullName>
    </submittedName>
</protein>
<dbReference type="Proteomes" id="UP000831880">
    <property type="component" value="Chromosome"/>
</dbReference>
<name>A0ABY4H2M2_9BACI</name>
<reference evidence="1 2" key="1">
    <citation type="submission" date="2022-04" db="EMBL/GenBank/DDBJ databases">
        <title>Halobacillus sp. isolated from saltern.</title>
        <authorList>
            <person name="Won M."/>
            <person name="Lee C.-M."/>
            <person name="Woen H.-Y."/>
            <person name="Kwon S.-W."/>
        </authorList>
    </citation>
    <scope>NUCLEOTIDE SEQUENCE [LARGE SCALE GENOMIC DNA]</scope>
    <source>
        <strain evidence="1 2">SSTM10-2</strain>
    </source>
</reference>
<proteinExistence type="predicted"/>
<organism evidence="1 2">
    <name type="scientific">Halobacillus shinanisalinarum</name>
    <dbReference type="NCBI Taxonomy" id="2932258"/>
    <lineage>
        <taxon>Bacteria</taxon>
        <taxon>Bacillati</taxon>
        <taxon>Bacillota</taxon>
        <taxon>Bacilli</taxon>
        <taxon>Bacillales</taxon>
        <taxon>Bacillaceae</taxon>
        <taxon>Halobacillus</taxon>
    </lineage>
</organism>
<dbReference type="EMBL" id="CP095074">
    <property type="protein sequence ID" value="UOQ93872.1"/>
    <property type="molecule type" value="Genomic_DNA"/>
</dbReference>
<keyword evidence="2" id="KW-1185">Reference proteome</keyword>
<evidence type="ECO:0000313" key="2">
    <source>
        <dbReference type="Proteomes" id="UP000831880"/>
    </source>
</evidence>
<gene>
    <name evidence="1" type="ORF">MUO14_02465</name>
</gene>